<proteinExistence type="predicted"/>
<dbReference type="Proteomes" id="UP001232245">
    <property type="component" value="Unassembled WGS sequence"/>
</dbReference>
<dbReference type="EMBL" id="JAUSTZ010000026">
    <property type="protein sequence ID" value="MDQ0228599.1"/>
    <property type="molecule type" value="Genomic_DNA"/>
</dbReference>
<keyword evidence="2" id="KW-1185">Reference proteome</keyword>
<gene>
    <name evidence="1" type="ORF">J2S02_004985</name>
</gene>
<evidence type="ECO:0008006" key="3">
    <source>
        <dbReference type="Google" id="ProtNLM"/>
    </source>
</evidence>
<reference evidence="1 2" key="1">
    <citation type="submission" date="2023-07" db="EMBL/GenBank/DDBJ databases">
        <title>Genomic Encyclopedia of Type Strains, Phase IV (KMG-IV): sequencing the most valuable type-strain genomes for metagenomic binning, comparative biology and taxonomic classification.</title>
        <authorList>
            <person name="Goeker M."/>
        </authorList>
    </citation>
    <scope>NUCLEOTIDE SEQUENCE [LARGE SCALE GENOMIC DNA]</scope>
    <source>
        <strain evidence="1 2">DSM 17723</strain>
    </source>
</reference>
<accession>A0ABT9Z8M4</accession>
<sequence length="619" mass="72627">MKLMLDEFQFNQKPQGYEIGLINNRIIKHPVDIDVSQLANEIINGKTFTPATFKYVAGELKRSKANWASQEIVALDFDEGLTIEEALKDTFFQEHASFLYTTFSHTEAVNKFRVVFALDRPVNEYTQFESIISFLLNKYPYADQSCKDGSRLFFGGNQLYDFNYDNRLNVDDIILETPLQDIKDNLINMSCNRVQHSPKLEIGSVTATARNINLIKNREISKLQLVINNKPVTLVPNEVLSYLKKQDLRLLLGVDTKSNFLDIFHEESNPSASIYKSQLGNGHWLYKCHSESYPFAGTILHVVERLLNCNIIEARDFLIKVYKIKVFESEEMKRFKESIDLYKELLQSDELEEIHPYFYKVFSRYGHLRDLNQLLDLTKSYVFNYKEPKIVFYHGIRTLAKYFNRSTSATGTRINFLTLFHLMRKLDEEEVPEDMLKLQKKIKRDNNYQYRNTTYELPLYSYELFNKIDQKCKLWLEKGCTSRTISYEGILRTFGIEEAERVYPQDRGKEISQINEEIVSQIHYTALMLIEYKGWTTEKEILSNLNLKFRGQQEFKTTQYKRCIGELIDAYDLEITPSNKIIKEKLNITEEHMSRFSFPKIIIKKDLVMDCNPLQGNNN</sequence>
<evidence type="ECO:0000313" key="1">
    <source>
        <dbReference type="EMBL" id="MDQ0228599.1"/>
    </source>
</evidence>
<evidence type="ECO:0000313" key="2">
    <source>
        <dbReference type="Proteomes" id="UP001232245"/>
    </source>
</evidence>
<organism evidence="1 2">
    <name type="scientific">Metabacillus niabensis</name>
    <dbReference type="NCBI Taxonomy" id="324854"/>
    <lineage>
        <taxon>Bacteria</taxon>
        <taxon>Bacillati</taxon>
        <taxon>Bacillota</taxon>
        <taxon>Bacilli</taxon>
        <taxon>Bacillales</taxon>
        <taxon>Bacillaceae</taxon>
        <taxon>Metabacillus</taxon>
    </lineage>
</organism>
<dbReference type="RefSeq" id="WP_307190889.1">
    <property type="nucleotide sequence ID" value="NZ_JAUSTZ010000026.1"/>
</dbReference>
<name>A0ABT9Z8M4_9BACI</name>
<comment type="caution">
    <text evidence="1">The sequence shown here is derived from an EMBL/GenBank/DDBJ whole genome shotgun (WGS) entry which is preliminary data.</text>
</comment>
<protein>
    <recommendedName>
        <fullName evidence="3">Primase C-terminal 1 domain-containing protein</fullName>
    </recommendedName>
</protein>